<comment type="caution">
    <text evidence="1">The sequence shown here is derived from an EMBL/GenBank/DDBJ whole genome shotgun (WGS) entry which is preliminary data.</text>
</comment>
<gene>
    <name evidence="1" type="ORF">MLD38_012724</name>
</gene>
<protein>
    <submittedName>
        <fullName evidence="1">Uncharacterized protein</fullName>
    </submittedName>
</protein>
<evidence type="ECO:0000313" key="2">
    <source>
        <dbReference type="Proteomes" id="UP001057402"/>
    </source>
</evidence>
<name>A0ACB9R6W5_9MYRT</name>
<evidence type="ECO:0000313" key="1">
    <source>
        <dbReference type="EMBL" id="KAI4374772.1"/>
    </source>
</evidence>
<accession>A0ACB9R6W5</accession>
<proteinExistence type="predicted"/>
<organism evidence="1 2">
    <name type="scientific">Melastoma candidum</name>
    <dbReference type="NCBI Taxonomy" id="119954"/>
    <lineage>
        <taxon>Eukaryota</taxon>
        <taxon>Viridiplantae</taxon>
        <taxon>Streptophyta</taxon>
        <taxon>Embryophyta</taxon>
        <taxon>Tracheophyta</taxon>
        <taxon>Spermatophyta</taxon>
        <taxon>Magnoliopsida</taxon>
        <taxon>eudicotyledons</taxon>
        <taxon>Gunneridae</taxon>
        <taxon>Pentapetalae</taxon>
        <taxon>rosids</taxon>
        <taxon>malvids</taxon>
        <taxon>Myrtales</taxon>
        <taxon>Melastomataceae</taxon>
        <taxon>Melastomatoideae</taxon>
        <taxon>Melastomateae</taxon>
        <taxon>Melastoma</taxon>
    </lineage>
</organism>
<dbReference type="Proteomes" id="UP001057402">
    <property type="component" value="Chromosome 4"/>
</dbReference>
<keyword evidence="2" id="KW-1185">Reference proteome</keyword>
<sequence length="105" mass="11509">MGVPVEIGTMGSIGSPIMREIRQLGRVQSSCGNHPHKTRLGMDSSDGIQPRPALGLLLDQRKKKRGGSGLLPSICSMVEVSNNRVPLRSSSFNYRNLKHKTKLQD</sequence>
<reference evidence="2" key="1">
    <citation type="journal article" date="2023" name="Front. Plant Sci.">
        <title>Chromosomal-level genome assembly of Melastoma candidum provides insights into trichome evolution.</title>
        <authorList>
            <person name="Zhong Y."/>
            <person name="Wu W."/>
            <person name="Sun C."/>
            <person name="Zou P."/>
            <person name="Liu Y."/>
            <person name="Dai S."/>
            <person name="Zhou R."/>
        </authorList>
    </citation>
    <scope>NUCLEOTIDE SEQUENCE [LARGE SCALE GENOMIC DNA]</scope>
</reference>
<dbReference type="EMBL" id="CM042883">
    <property type="protein sequence ID" value="KAI4374772.1"/>
    <property type="molecule type" value="Genomic_DNA"/>
</dbReference>